<accession>A0ABY9RKB1</accession>
<keyword evidence="3" id="KW-1185">Reference proteome</keyword>
<dbReference type="InterPro" id="IPR027383">
    <property type="entry name" value="Znf_put"/>
</dbReference>
<dbReference type="Pfam" id="PF13490">
    <property type="entry name" value="zf-HC2"/>
    <property type="match status" value="1"/>
</dbReference>
<proteinExistence type="predicted"/>
<feature type="domain" description="Putative zinc-finger" evidence="1">
    <location>
        <begin position="7"/>
        <end position="40"/>
    </location>
</feature>
<name>A0ABY9RKB1_9BURK</name>
<evidence type="ECO:0000313" key="2">
    <source>
        <dbReference type="EMBL" id="WMW81105.1"/>
    </source>
</evidence>
<evidence type="ECO:0000259" key="1">
    <source>
        <dbReference type="Pfam" id="PF13490"/>
    </source>
</evidence>
<sequence length="63" mass="7373">MRFFYTCKQAHQMLSEGLDRELNVAERAQLKLHLGMCRSCTNFKNQMTLMRQAMKKMSKDGGE</sequence>
<dbReference type="EMBL" id="CP133720">
    <property type="protein sequence ID" value="WMW81105.1"/>
    <property type="molecule type" value="Genomic_DNA"/>
</dbReference>
<evidence type="ECO:0000313" key="3">
    <source>
        <dbReference type="Proteomes" id="UP001181355"/>
    </source>
</evidence>
<organism evidence="2 3">
    <name type="scientific">Undibacterium cyanobacteriorum</name>
    <dbReference type="NCBI Taxonomy" id="3073561"/>
    <lineage>
        <taxon>Bacteria</taxon>
        <taxon>Pseudomonadati</taxon>
        <taxon>Pseudomonadota</taxon>
        <taxon>Betaproteobacteria</taxon>
        <taxon>Burkholderiales</taxon>
        <taxon>Oxalobacteraceae</taxon>
        <taxon>Undibacterium</taxon>
    </lineage>
</organism>
<dbReference type="RefSeq" id="WP_309482595.1">
    <property type="nucleotide sequence ID" value="NZ_CP133720.1"/>
</dbReference>
<reference evidence="2" key="1">
    <citation type="submission" date="2023-09" db="EMBL/GenBank/DDBJ databases">
        <title>Undibacterium sp. 20NA77.5 isolated from freshwater.</title>
        <authorList>
            <person name="Le V."/>
            <person name="Ko S.-R."/>
            <person name="Ahn C.-Y."/>
            <person name="Oh H.-M."/>
        </authorList>
    </citation>
    <scope>NUCLEOTIDE SEQUENCE</scope>
    <source>
        <strain evidence="2">20NA77.5</strain>
    </source>
</reference>
<dbReference type="Proteomes" id="UP001181355">
    <property type="component" value="Chromosome"/>
</dbReference>
<protein>
    <submittedName>
        <fullName evidence="2">Zf-HC2 domain-containing protein</fullName>
    </submittedName>
</protein>
<gene>
    <name evidence="2" type="ORF">RF679_02195</name>
</gene>